<accession>A0A1G4IJ59</accession>
<gene>
    <name evidence="3" type="ORF">TEOVI_000407900</name>
</gene>
<evidence type="ECO:0000313" key="3">
    <source>
        <dbReference type="EMBL" id="SCU72502.1"/>
    </source>
</evidence>
<organism evidence="3 4">
    <name type="scientific">Trypanosoma equiperdum</name>
    <dbReference type="NCBI Taxonomy" id="5694"/>
    <lineage>
        <taxon>Eukaryota</taxon>
        <taxon>Discoba</taxon>
        <taxon>Euglenozoa</taxon>
        <taxon>Kinetoplastea</taxon>
        <taxon>Metakinetoplastina</taxon>
        <taxon>Trypanosomatida</taxon>
        <taxon>Trypanosomatidae</taxon>
        <taxon>Trypanosoma</taxon>
    </lineage>
</organism>
<reference evidence="3" key="1">
    <citation type="submission" date="2016-09" db="EMBL/GenBank/DDBJ databases">
        <authorList>
            <person name="Hebert L."/>
            <person name="Moumen B."/>
        </authorList>
    </citation>
    <scope>NUCLEOTIDE SEQUENCE [LARGE SCALE GENOMIC DNA]</scope>
    <source>
        <strain evidence="3">OVI</strain>
    </source>
</reference>
<dbReference type="AlphaFoldDB" id="A0A1G4IJ59"/>
<evidence type="ECO:0000313" key="4">
    <source>
        <dbReference type="Proteomes" id="UP000195570"/>
    </source>
</evidence>
<dbReference type="VEuPathDB" id="TriTrypDB:TEOVI_000407900"/>
<protein>
    <submittedName>
        <fullName evidence="3">Enriched in surface-labeled proteome protein 6</fullName>
    </submittedName>
</protein>
<comment type="caution">
    <text evidence="3">The sequence shown here is derived from an EMBL/GenBank/DDBJ whole genome shotgun (WGS) entry which is preliminary data.</text>
</comment>
<sequence>MAAVMKLEKFFVATLIVAVTRCFAEEVDTVAPGKAPPQDVVNTLCGAKHLLEAVNKKAGTLASEVEKHVTDAKASLDGTVKASKSTQTLYEKLQKDVMDAGLTAVVVERMKGIADAAVEVAASAEEAYEKVIRTNESVGTAAAEIETSSNHSANLIDKILMATAGVEDKETEEDFCSGVENKYGDGLKNASRPHCRLFDNCKLDDINGKAWQPTHMELVITYHGICYRLDAVELSMGIAKDAATKASQMKTRAEEGMASAYQESIVVAREIAGEAERKRLLAEKELAETREKAAADAKARKEAEEEMRRRAERERAEKEEAVARAERMEKKGKTVAEVVVKAEHDQKAKDGASDISSRRIGSLWSPLRDLWLILPAASLCLWTQ</sequence>
<keyword evidence="4" id="KW-1185">Reference proteome</keyword>
<evidence type="ECO:0000256" key="2">
    <source>
        <dbReference type="SAM" id="SignalP"/>
    </source>
</evidence>
<feature type="chain" id="PRO_5009235552" evidence="2">
    <location>
        <begin position="25"/>
        <end position="384"/>
    </location>
</feature>
<feature type="region of interest" description="Disordered" evidence="1">
    <location>
        <begin position="292"/>
        <end position="321"/>
    </location>
</feature>
<dbReference type="EMBL" id="CZPT02001876">
    <property type="protein sequence ID" value="SCU72502.1"/>
    <property type="molecule type" value="Genomic_DNA"/>
</dbReference>
<name>A0A1G4IJ59_TRYEQ</name>
<dbReference type="RefSeq" id="XP_067082992.1">
    <property type="nucleotide sequence ID" value="XM_067226891.1"/>
</dbReference>
<dbReference type="Proteomes" id="UP000195570">
    <property type="component" value="Unassembled WGS sequence"/>
</dbReference>
<dbReference type="GeneID" id="92378019"/>
<keyword evidence="2" id="KW-0732">Signal</keyword>
<evidence type="ECO:0000256" key="1">
    <source>
        <dbReference type="SAM" id="MobiDB-lite"/>
    </source>
</evidence>
<feature type="signal peptide" evidence="2">
    <location>
        <begin position="1"/>
        <end position="24"/>
    </location>
</feature>
<proteinExistence type="predicted"/>